<evidence type="ECO:0000259" key="2">
    <source>
        <dbReference type="PROSITE" id="PS51746"/>
    </source>
</evidence>
<accession>A0ABV4AL53</accession>
<keyword evidence="4" id="KW-1185">Reference proteome</keyword>
<comment type="caution">
    <text evidence="3">The sequence shown here is derived from an EMBL/GenBank/DDBJ whole genome shotgun (WGS) entry which is preliminary data.</text>
</comment>
<evidence type="ECO:0000256" key="1">
    <source>
        <dbReference type="SAM" id="MobiDB-lite"/>
    </source>
</evidence>
<evidence type="ECO:0000313" key="4">
    <source>
        <dbReference type="Proteomes" id="UP001562159"/>
    </source>
</evidence>
<protein>
    <submittedName>
        <fullName evidence="3">PP2C family serine/threonine-protein phosphatase</fullName>
        <ecNumber evidence="3">3.1.3.16</ecNumber>
    </submittedName>
</protein>
<feature type="region of interest" description="Disordered" evidence="1">
    <location>
        <begin position="1"/>
        <end position="21"/>
    </location>
</feature>
<dbReference type="SUPFAM" id="SSF81606">
    <property type="entry name" value="PP2C-like"/>
    <property type="match status" value="1"/>
</dbReference>
<dbReference type="InterPro" id="IPR001932">
    <property type="entry name" value="PPM-type_phosphatase-like_dom"/>
</dbReference>
<dbReference type="PROSITE" id="PS51746">
    <property type="entry name" value="PPM_2"/>
    <property type="match status" value="1"/>
</dbReference>
<organism evidence="3 4">
    <name type="scientific">Rhodanobacter humi</name>
    <dbReference type="NCBI Taxonomy" id="1888173"/>
    <lineage>
        <taxon>Bacteria</taxon>
        <taxon>Pseudomonadati</taxon>
        <taxon>Pseudomonadota</taxon>
        <taxon>Gammaproteobacteria</taxon>
        <taxon>Lysobacterales</taxon>
        <taxon>Rhodanobacteraceae</taxon>
        <taxon>Rhodanobacter</taxon>
    </lineage>
</organism>
<dbReference type="Proteomes" id="UP001562159">
    <property type="component" value="Unassembled WGS sequence"/>
</dbReference>
<dbReference type="InterPro" id="IPR036457">
    <property type="entry name" value="PPM-type-like_dom_sf"/>
</dbReference>
<reference evidence="3 4" key="1">
    <citation type="submission" date="2024-07" db="EMBL/GenBank/DDBJ databases">
        <title>Molecular mechanisms and environmental adaptations of flagellar loss and biofilm growth of Rhodanobacter under environmental stress.</title>
        <authorList>
            <person name="Chen M."/>
        </authorList>
    </citation>
    <scope>NUCLEOTIDE SEQUENCE [LARGE SCALE GENOMIC DNA]</scope>
    <source>
        <strain evidence="3 4">RS22</strain>
    </source>
</reference>
<dbReference type="Pfam" id="PF13672">
    <property type="entry name" value="PP2C_2"/>
    <property type="match status" value="1"/>
</dbReference>
<dbReference type="GO" id="GO:0004722">
    <property type="term" value="F:protein serine/threonine phosphatase activity"/>
    <property type="evidence" value="ECO:0007669"/>
    <property type="project" value="UniProtKB-EC"/>
</dbReference>
<sequence length="288" mass="31076">MDQAIDFHSQPQVAAGRARGGRETQQDALTCLHDAATDVHLLVLADGMGGDGAGELASEGVIRAAQQLWAQGLWREQPGALFLETLCQEAHAELVRRREGLTGGEPHSTVVALLIRGNQAYWAHVGDSRLYRFQGRHCLNRTEDHSVAQLKLRRGEIAPEQLASDPDQHKLLRGLGGPQPPEVEHGGAILRVGQTFVLCSDGVWEQLSTPELRRLSRRRDQAGALREALQLATARGGEQGDNAALILMRIAGKGWMRRYGERLWSMVHPAGATAPGAGAPAAQGDGKA</sequence>
<proteinExistence type="predicted"/>
<name>A0ABV4AL53_9GAMM</name>
<evidence type="ECO:0000313" key="3">
    <source>
        <dbReference type="EMBL" id="MEY2180855.1"/>
    </source>
</evidence>
<dbReference type="Gene3D" id="3.60.40.10">
    <property type="entry name" value="PPM-type phosphatase domain"/>
    <property type="match status" value="1"/>
</dbReference>
<feature type="domain" description="PPM-type phosphatase" evidence="2">
    <location>
        <begin position="12"/>
        <end position="250"/>
    </location>
</feature>
<dbReference type="SMART" id="SM00331">
    <property type="entry name" value="PP2C_SIG"/>
    <property type="match status" value="1"/>
</dbReference>
<gene>
    <name evidence="3" type="ORF">AB7878_00315</name>
</gene>
<dbReference type="SMART" id="SM00332">
    <property type="entry name" value="PP2Cc"/>
    <property type="match status" value="1"/>
</dbReference>
<dbReference type="CDD" id="cd00143">
    <property type="entry name" value="PP2Cc"/>
    <property type="match status" value="1"/>
</dbReference>
<dbReference type="EMBL" id="JBGBPY010000001">
    <property type="protein sequence ID" value="MEY2180855.1"/>
    <property type="molecule type" value="Genomic_DNA"/>
</dbReference>
<keyword evidence="3" id="KW-0378">Hydrolase</keyword>
<dbReference type="EC" id="3.1.3.16" evidence="3"/>